<reference evidence="1" key="1">
    <citation type="submission" date="2024-09" db="EMBL/GenBank/DDBJ databases">
        <title>Black Yeasts Isolated from many extreme environments.</title>
        <authorList>
            <person name="Coleine C."/>
            <person name="Stajich J.E."/>
            <person name="Selbmann L."/>
        </authorList>
    </citation>
    <scope>NUCLEOTIDE SEQUENCE</scope>
    <source>
        <strain evidence="1">CCFEE 5737</strain>
    </source>
</reference>
<dbReference type="Proteomes" id="UP001186974">
    <property type="component" value="Unassembled WGS sequence"/>
</dbReference>
<evidence type="ECO:0000313" key="1">
    <source>
        <dbReference type="EMBL" id="KAK3067544.1"/>
    </source>
</evidence>
<protein>
    <submittedName>
        <fullName evidence="1">Translation initiation factor eIF3 subunit</fullName>
    </submittedName>
</protein>
<keyword evidence="2" id="KW-1185">Reference proteome</keyword>
<accession>A0ACC3DF43</accession>
<sequence length="79" mass="8639">FGSSIKRCEFSPDGKQLLGVTEKRVGHLSTIVVYDIAEDVGAQQPDEHSLRIVCEDSKATVAGFSYLSRWIISGHEDGT</sequence>
<name>A0ACC3DF43_9PEZI</name>
<proteinExistence type="predicted"/>
<evidence type="ECO:0000313" key="2">
    <source>
        <dbReference type="Proteomes" id="UP001186974"/>
    </source>
</evidence>
<keyword evidence="1" id="KW-0396">Initiation factor</keyword>
<organism evidence="1 2">
    <name type="scientific">Coniosporium uncinatum</name>
    <dbReference type="NCBI Taxonomy" id="93489"/>
    <lineage>
        <taxon>Eukaryota</taxon>
        <taxon>Fungi</taxon>
        <taxon>Dikarya</taxon>
        <taxon>Ascomycota</taxon>
        <taxon>Pezizomycotina</taxon>
        <taxon>Dothideomycetes</taxon>
        <taxon>Dothideomycetes incertae sedis</taxon>
        <taxon>Coniosporium</taxon>
    </lineage>
</organism>
<comment type="caution">
    <text evidence="1">The sequence shown here is derived from an EMBL/GenBank/DDBJ whole genome shotgun (WGS) entry which is preliminary data.</text>
</comment>
<dbReference type="EMBL" id="JAWDJW010005495">
    <property type="protein sequence ID" value="KAK3067544.1"/>
    <property type="molecule type" value="Genomic_DNA"/>
</dbReference>
<gene>
    <name evidence="1" type="primary">TIF34_2</name>
    <name evidence="1" type="ORF">LTS18_001049</name>
</gene>
<keyword evidence="1" id="KW-0648">Protein biosynthesis</keyword>
<feature type="non-terminal residue" evidence="1">
    <location>
        <position position="79"/>
    </location>
</feature>
<feature type="non-terminal residue" evidence="1">
    <location>
        <position position="1"/>
    </location>
</feature>